<protein>
    <submittedName>
        <fullName evidence="7">SNF2 family N-terminal domain-containing protein</fullName>
    </submittedName>
</protein>
<dbReference type="InterPro" id="IPR027417">
    <property type="entry name" value="P-loop_NTPase"/>
</dbReference>
<organism evidence="7 8">
    <name type="scientific">Armillaria novae-zelandiae</name>
    <dbReference type="NCBI Taxonomy" id="153914"/>
    <lineage>
        <taxon>Eukaryota</taxon>
        <taxon>Fungi</taxon>
        <taxon>Dikarya</taxon>
        <taxon>Basidiomycota</taxon>
        <taxon>Agaricomycotina</taxon>
        <taxon>Agaricomycetes</taxon>
        <taxon>Agaricomycetidae</taxon>
        <taxon>Agaricales</taxon>
        <taxon>Marasmiineae</taxon>
        <taxon>Physalacriaceae</taxon>
        <taxon>Armillaria</taxon>
    </lineage>
</organism>
<dbReference type="InterPro" id="IPR001650">
    <property type="entry name" value="Helicase_C-like"/>
</dbReference>
<evidence type="ECO:0000313" key="7">
    <source>
        <dbReference type="EMBL" id="KAK0482605.1"/>
    </source>
</evidence>
<dbReference type="CDD" id="cd18793">
    <property type="entry name" value="SF2_C_SNF"/>
    <property type="match status" value="1"/>
</dbReference>
<dbReference type="PROSITE" id="PS51192">
    <property type="entry name" value="HELICASE_ATP_BIND_1"/>
    <property type="match status" value="1"/>
</dbReference>
<dbReference type="SUPFAM" id="SSF52540">
    <property type="entry name" value="P-loop containing nucleoside triphosphate hydrolases"/>
    <property type="match status" value="2"/>
</dbReference>
<reference evidence="7" key="1">
    <citation type="submission" date="2023-06" db="EMBL/GenBank/DDBJ databases">
        <authorList>
            <consortium name="Lawrence Berkeley National Laboratory"/>
            <person name="Ahrendt S."/>
            <person name="Sahu N."/>
            <person name="Indic B."/>
            <person name="Wong-Bajracharya J."/>
            <person name="Merenyi Z."/>
            <person name="Ke H.-M."/>
            <person name="Monk M."/>
            <person name="Kocsube S."/>
            <person name="Drula E."/>
            <person name="Lipzen A."/>
            <person name="Balint B."/>
            <person name="Henrissat B."/>
            <person name="Andreopoulos B."/>
            <person name="Martin F.M."/>
            <person name="Harder C.B."/>
            <person name="Rigling D."/>
            <person name="Ford K.L."/>
            <person name="Foster G.D."/>
            <person name="Pangilinan J."/>
            <person name="Papanicolaou A."/>
            <person name="Barry K."/>
            <person name="LaButti K."/>
            <person name="Viragh M."/>
            <person name="Koriabine M."/>
            <person name="Yan M."/>
            <person name="Riley R."/>
            <person name="Champramary S."/>
            <person name="Plett K.L."/>
            <person name="Tsai I.J."/>
            <person name="Slot J."/>
            <person name="Sipos G."/>
            <person name="Plett J."/>
            <person name="Nagy L.G."/>
            <person name="Grigoriev I.V."/>
        </authorList>
    </citation>
    <scope>NUCLEOTIDE SEQUENCE</scope>
    <source>
        <strain evidence="7">ICMP 16352</strain>
    </source>
</reference>
<dbReference type="Pfam" id="PF00271">
    <property type="entry name" value="Helicase_C"/>
    <property type="match status" value="1"/>
</dbReference>
<evidence type="ECO:0000256" key="1">
    <source>
        <dbReference type="ARBA" id="ARBA00022741"/>
    </source>
</evidence>
<keyword evidence="1" id="KW-0547">Nucleotide-binding</keyword>
<feature type="region of interest" description="Disordered" evidence="4">
    <location>
        <begin position="904"/>
        <end position="923"/>
    </location>
</feature>
<dbReference type="PANTHER" id="PTHR45626:SF51">
    <property type="entry name" value="SNF2-RELATED DOMAIN-CONTAINING PROTEIN"/>
    <property type="match status" value="1"/>
</dbReference>
<dbReference type="EMBL" id="JAUEPR010000007">
    <property type="protein sequence ID" value="KAK0482605.1"/>
    <property type="molecule type" value="Genomic_DNA"/>
</dbReference>
<dbReference type="PANTHER" id="PTHR45626">
    <property type="entry name" value="TRANSCRIPTION TERMINATION FACTOR 2-RELATED"/>
    <property type="match status" value="1"/>
</dbReference>
<dbReference type="Gene3D" id="3.40.50.300">
    <property type="entry name" value="P-loop containing nucleotide triphosphate hydrolases"/>
    <property type="match status" value="1"/>
</dbReference>
<gene>
    <name evidence="7" type="ORF">IW261DRAFT_1468612</name>
</gene>
<dbReference type="Gene3D" id="3.40.50.10810">
    <property type="entry name" value="Tandem AAA-ATPase domain"/>
    <property type="match status" value="2"/>
</dbReference>
<dbReference type="InterPro" id="IPR014001">
    <property type="entry name" value="Helicase_ATP-bd"/>
</dbReference>
<evidence type="ECO:0000259" key="6">
    <source>
        <dbReference type="PROSITE" id="PS51194"/>
    </source>
</evidence>
<feature type="domain" description="Helicase ATP-binding" evidence="5">
    <location>
        <begin position="423"/>
        <end position="579"/>
    </location>
</feature>
<sequence>MAQMPCTTCSGQSPSGPVSSPWSLGNFFPTGTVSFPLTSDIACDHVLCEDGWHYFRSDAVLPHLQDSLRDDILCREIEFLVKHRFIAATYCQSLSSVLVVRIYIIPYDLPGVQGQLRIRKQPILKRARRSLRLLLSVVEQGVQAWNGNASKGVPLFSTASDSRTLAEIYGELPSPSVSEIPSSKMVNRLLDTSDDLQDLGIRSTLFTYQRRSVATMLQKENMERDIPDPLYVRVLALNGEVFYLQPGTMEILRERPTVAPSRGGVLCEELGTGKTVMTLALIVATLHQLSAPEESIIDVRPVLTPLSLRYFPSGEMSAARNRLMRSRREKSTNVPALGVPSLPELLLHKMCTNPDETVWEHRMRPDSENDSTLQIFEQHQFRVLFQNNIPFYHHYDTEPTDRGRFQRRKGTTGPRTMYLTSATLIVVPSNLISQWDREIHKHCERELRVLILRSRSKIPDARTLASKYDIILITYSRFTAENLAKDVSKLHSWKICKCDEFPGTRIPNCSCDIPNVSPLLQIRWKRLVIDEGHVSASMSTILTPFTKLLSIEHRWIVTGTPTTNLLGLNFGAKVDDMQEQDDDEGDAEFWDLFKDPEGSASQSRSVTPPVVKQARIWNKYDREDLRKLGTMITHFVGVPQFLADPQLMRTHVTEPLMDPDGPRPGAIEVLTQVMSMVMVRHRVEDVEADVVLPPIYKEDVFLDLDPYAVRSYNALQAAIAINAVDSERRDQDYLFHPRNSDMLQELVSNMTQIMFWSVDERLYNADEIMTRPRVHIETAINRNASQEDLELITQAIEHIRLAAEDKTWRNIQDHVEVPYRLHDIPDSVFQRWTRIPGAQSQDDSPSTFAGLMHPDRLVTMRNTISQQPLITEGRMLELGFAIAERDHVKQLLFAESTKKMDLRKRKASRLHEDAKKAASPEKLKEMKKELDAALSRLERLEKEDADPLDASARTLPDVPSTLLSRSPFRRIRIKDSASSKLNYIINEVLRYAQDEKFLIFSDSALTLAHVADALDLLQVKYLRFMSHVPTQVREQFVLTFETSETYRVFLMELKHGARGLNLVSASRVIFCEPVWQPDVESQAIKRAHRIGQTKQISVKTLAIRNTAEENMVSRRTALQDCPDKLPKLIDESGMRHYIANPRFITERPKYLPSVEFPLFNISTQDPAGLDTDTVTVRMDVGQDTEAPPALIPAKRKARPLSPLPAEPVGVIQNNIYVSTSPRPPLPKKKKKGVRFEAS</sequence>
<feature type="region of interest" description="Disordered" evidence="4">
    <location>
        <begin position="1216"/>
        <end position="1238"/>
    </location>
</feature>
<name>A0AA39PE64_9AGAR</name>
<dbReference type="SMART" id="SM00490">
    <property type="entry name" value="HELICc"/>
    <property type="match status" value="1"/>
</dbReference>
<feature type="compositionally biased region" description="Basic and acidic residues" evidence="4">
    <location>
        <begin position="909"/>
        <end position="923"/>
    </location>
</feature>
<dbReference type="GO" id="GO:0005524">
    <property type="term" value="F:ATP binding"/>
    <property type="evidence" value="ECO:0007669"/>
    <property type="project" value="UniProtKB-KW"/>
</dbReference>
<dbReference type="SMART" id="SM00487">
    <property type="entry name" value="DEXDc"/>
    <property type="match status" value="1"/>
</dbReference>
<keyword evidence="8" id="KW-1185">Reference proteome</keyword>
<evidence type="ECO:0000259" key="5">
    <source>
        <dbReference type="PROSITE" id="PS51192"/>
    </source>
</evidence>
<dbReference type="InterPro" id="IPR000330">
    <property type="entry name" value="SNF2_N"/>
</dbReference>
<dbReference type="Proteomes" id="UP001175227">
    <property type="component" value="Unassembled WGS sequence"/>
</dbReference>
<accession>A0AA39PE64</accession>
<dbReference type="GO" id="GO:0008094">
    <property type="term" value="F:ATP-dependent activity, acting on DNA"/>
    <property type="evidence" value="ECO:0007669"/>
    <property type="project" value="TreeGrafter"/>
</dbReference>
<dbReference type="InterPro" id="IPR050628">
    <property type="entry name" value="SNF2_RAD54_helicase_TF"/>
</dbReference>
<dbReference type="GO" id="GO:0016787">
    <property type="term" value="F:hydrolase activity"/>
    <property type="evidence" value="ECO:0007669"/>
    <property type="project" value="UniProtKB-KW"/>
</dbReference>
<dbReference type="InterPro" id="IPR049730">
    <property type="entry name" value="SNF2/RAD54-like_C"/>
</dbReference>
<dbReference type="PROSITE" id="PS51194">
    <property type="entry name" value="HELICASE_CTER"/>
    <property type="match status" value="1"/>
</dbReference>
<feature type="domain" description="Helicase C-terminal" evidence="6">
    <location>
        <begin position="984"/>
        <end position="1129"/>
    </location>
</feature>
<dbReference type="GO" id="GO:0005634">
    <property type="term" value="C:nucleus"/>
    <property type="evidence" value="ECO:0007669"/>
    <property type="project" value="TreeGrafter"/>
</dbReference>
<evidence type="ECO:0000256" key="3">
    <source>
        <dbReference type="ARBA" id="ARBA00022840"/>
    </source>
</evidence>
<evidence type="ECO:0000256" key="4">
    <source>
        <dbReference type="SAM" id="MobiDB-lite"/>
    </source>
</evidence>
<proteinExistence type="predicted"/>
<dbReference type="AlphaFoldDB" id="A0AA39PE64"/>
<dbReference type="GO" id="GO:0006281">
    <property type="term" value="P:DNA repair"/>
    <property type="evidence" value="ECO:0007669"/>
    <property type="project" value="TreeGrafter"/>
</dbReference>
<comment type="caution">
    <text evidence="7">The sequence shown here is derived from an EMBL/GenBank/DDBJ whole genome shotgun (WGS) entry which is preliminary data.</text>
</comment>
<keyword evidence="2" id="KW-0378">Hydrolase</keyword>
<dbReference type="Pfam" id="PF00176">
    <property type="entry name" value="SNF2-rel_dom"/>
    <property type="match status" value="1"/>
</dbReference>
<dbReference type="InterPro" id="IPR038718">
    <property type="entry name" value="SNF2-like_sf"/>
</dbReference>
<keyword evidence="3" id="KW-0067">ATP-binding</keyword>
<evidence type="ECO:0000256" key="2">
    <source>
        <dbReference type="ARBA" id="ARBA00022801"/>
    </source>
</evidence>
<evidence type="ECO:0000313" key="8">
    <source>
        <dbReference type="Proteomes" id="UP001175227"/>
    </source>
</evidence>